<evidence type="ECO:0000313" key="3">
    <source>
        <dbReference type="Proteomes" id="UP000606008"/>
    </source>
</evidence>
<reference evidence="2" key="1">
    <citation type="submission" date="2024-05" db="EMBL/GenBank/DDBJ databases">
        <authorList>
            <person name="Jung D.-H."/>
        </authorList>
    </citation>
    <scope>NUCLEOTIDE SEQUENCE</scope>
    <source>
        <strain evidence="2">JA-25</strain>
    </source>
</reference>
<protein>
    <submittedName>
        <fullName evidence="2">Uncharacterized protein</fullName>
    </submittedName>
</protein>
<organism evidence="2 3">
    <name type="scientific">Fibrivirga algicola</name>
    <dbReference type="NCBI Taxonomy" id="2950420"/>
    <lineage>
        <taxon>Bacteria</taxon>
        <taxon>Pseudomonadati</taxon>
        <taxon>Bacteroidota</taxon>
        <taxon>Cytophagia</taxon>
        <taxon>Cytophagales</taxon>
        <taxon>Spirosomataceae</taxon>
        <taxon>Fibrivirga</taxon>
    </lineage>
</organism>
<dbReference type="EMBL" id="WAEL01000010">
    <property type="protein sequence ID" value="NID13025.1"/>
    <property type="molecule type" value="Genomic_DNA"/>
</dbReference>
<comment type="caution">
    <text evidence="2">The sequence shown here is derived from an EMBL/GenBank/DDBJ whole genome shotgun (WGS) entry which is preliminary data.</text>
</comment>
<dbReference type="RefSeq" id="WP_085412543.1">
    <property type="nucleotide sequence ID" value="NZ_WAEL01000010.1"/>
</dbReference>
<evidence type="ECO:0000256" key="1">
    <source>
        <dbReference type="SAM" id="SignalP"/>
    </source>
</evidence>
<feature type="signal peptide" evidence="1">
    <location>
        <begin position="1"/>
        <end position="17"/>
    </location>
</feature>
<sequence length="225" mass="24010">MKSIVTLAFAYSFVLGATQTTPAQTPNAPAPVAIASVSGDATTDRVSFMLKNTLGYHRMFRVEGPGIAYGFTMNKRETIPCNWPVGSKLYFSNDGETTKGLILTVSAADGGKTLTTGEGTADKTRDYKPAVEANAGKITFVLHSTSLLPRKLTLISYEPTATGNGTTGFMIGPKGNKRFSFPVGTKLYLANSEQVDVVMSGKRIDAGKPFLVVKKEDAGRVIDLD</sequence>
<name>A0ABX0QKS1_9BACT</name>
<accession>A0ABX0QKS1</accession>
<feature type="chain" id="PRO_5046717823" evidence="1">
    <location>
        <begin position="18"/>
        <end position="225"/>
    </location>
</feature>
<keyword evidence="3" id="KW-1185">Reference proteome</keyword>
<keyword evidence="1" id="KW-0732">Signal</keyword>
<proteinExistence type="predicted"/>
<gene>
    <name evidence="2" type="ORF">F7231_22830</name>
</gene>
<dbReference type="Proteomes" id="UP000606008">
    <property type="component" value="Unassembled WGS sequence"/>
</dbReference>
<evidence type="ECO:0000313" key="2">
    <source>
        <dbReference type="EMBL" id="NID13025.1"/>
    </source>
</evidence>